<evidence type="ECO:0000313" key="11">
    <source>
        <dbReference type="EMBL" id="VFQ72461.1"/>
    </source>
</evidence>
<feature type="domain" description="DNA2/NAM7 helicase helicase" evidence="8">
    <location>
        <begin position="250"/>
        <end position="620"/>
    </location>
</feature>
<dbReference type="Gene3D" id="3.40.50.300">
    <property type="entry name" value="P-loop containing nucleotide triphosphate hydrolases"/>
    <property type="match status" value="4"/>
</dbReference>
<dbReference type="GO" id="GO:0005694">
    <property type="term" value="C:chromosome"/>
    <property type="evidence" value="ECO:0007669"/>
    <property type="project" value="UniProtKB-ARBA"/>
</dbReference>
<keyword evidence="4" id="KW-0347">Helicase</keyword>
<dbReference type="InterPro" id="IPR027417">
    <property type="entry name" value="P-loop_NTPase"/>
</dbReference>
<dbReference type="InterPro" id="IPR014016">
    <property type="entry name" value="UvrD-like_ATP-bd"/>
</dbReference>
<dbReference type="PANTHER" id="PTHR21529">
    <property type="entry name" value="MAMMARY TURMOR VIRUS RECEPTOR HOMOLOG 1, 2 MTVR1, 2"/>
    <property type="match status" value="1"/>
</dbReference>
<dbReference type="Pfam" id="PF20073">
    <property type="entry name" value="DUF6469"/>
    <property type="match status" value="1"/>
</dbReference>
<evidence type="ECO:0000256" key="6">
    <source>
        <dbReference type="SAM" id="MobiDB-lite"/>
    </source>
</evidence>
<dbReference type="CDD" id="cd18808">
    <property type="entry name" value="SF1_C_Upf1"/>
    <property type="match status" value="1"/>
</dbReference>
<feature type="domain" description="DUF6469" evidence="10">
    <location>
        <begin position="80"/>
        <end position="209"/>
    </location>
</feature>
<dbReference type="InterPro" id="IPR039904">
    <property type="entry name" value="TRANK1"/>
</dbReference>
<feature type="region of interest" description="Disordered" evidence="6">
    <location>
        <begin position="2740"/>
        <end position="2799"/>
    </location>
</feature>
<feature type="domain" description="UvrD-like helicase ATP-binding" evidence="7">
    <location>
        <begin position="1087"/>
        <end position="1426"/>
    </location>
</feature>
<dbReference type="EMBL" id="OOIL02001115">
    <property type="protein sequence ID" value="VFQ72461.1"/>
    <property type="molecule type" value="Genomic_DNA"/>
</dbReference>
<dbReference type="InterPro" id="IPR041679">
    <property type="entry name" value="DNA2/NAM7-like_C"/>
</dbReference>
<evidence type="ECO:0000256" key="4">
    <source>
        <dbReference type="ARBA" id="ARBA00022806"/>
    </source>
</evidence>
<keyword evidence="12" id="KW-1185">Reference proteome</keyword>
<evidence type="ECO:0000256" key="5">
    <source>
        <dbReference type="ARBA" id="ARBA00022840"/>
    </source>
</evidence>
<keyword evidence="3" id="KW-0378">Hydrolase</keyword>
<dbReference type="OrthoDB" id="3156807at2759"/>
<protein>
    <recommendedName>
        <fullName evidence="13">UvrD-like helicase ATP-binding domain-containing protein</fullName>
    </recommendedName>
</protein>
<accession>A0A484L8B2</accession>
<evidence type="ECO:0000259" key="7">
    <source>
        <dbReference type="Pfam" id="PF00580"/>
    </source>
</evidence>
<dbReference type="GO" id="GO:0005524">
    <property type="term" value="F:ATP binding"/>
    <property type="evidence" value="ECO:0007669"/>
    <property type="project" value="UniProtKB-KW"/>
</dbReference>
<dbReference type="Pfam" id="PF13087">
    <property type="entry name" value="AAA_12"/>
    <property type="match status" value="1"/>
</dbReference>
<sequence length="2799" mass="319959">MEGGVSSLNRRVWLNNDVVDIVFSWSLEDIFNDDLYRDQVEKIPERFCSWEHYLGCFTFPLLEETREVVASSMEAMDKAPFAEVTSFEKTKGHGDGVHYNVKVDFWKRRVSDDGEHYRTLPGDLLVFSDNKPETVSDLNRAGWNWSFAVVVNVTDDENSDGSSSTNFRVKMPIDFESKIGAHATIYIVFLENLTTSKRIGSALGMAKNLDIIDSVLYTSNEVEKKCDVCSPHDEIASSTEKIDDSLLSMLNESQANAVLTCLERVKCDQFSHVDLIWGPPGTGKTSTISILLFMLFKRKCRTLICAPTNVAITQVASRVLRLLQDSYKEESSKESLLYPLGDIVLFGNKDRLKLGEYIEDIYLDYRVERLAECFGPLTGWRHCIRSAISFLEDCVSDHEIFLENELIKMRALTENGESLKECVEPTSFADFLKSQFEGVVSPVRRCLFIMCTHIPRHFLQEHNFQAMVSLIFILDSMKETLYQKHTRSDEELKEIFSQPVKSELASESFVDTSSLVCLRIQCVSILKILLRSIGELDIPSSLYGVSIKEFCLKTSSLVFCTSSSSFRMHSIEMEPFSLLVIDEAAQMRECESIIPLQLPDLQHAILVGDECQLPAIVHSKVSNAAGFGRSMFERLSSLGHPKLMLDVQYRMHPAISRFPNSSFYHNQLLDAPNVQCKTYERQYLQGKMFGPYSFINVPSGKEEVDDVGHSRRNMVEVALIMKIVQNLFKFWRNTKTKLSIGVISPYAAQVIAIRDKIGRRYDNLDGFAVKVKSVDGFQGGEEDIIILSTVRSNRAGTIGFMSSLQRTNVALTRARHCLWILGNERTLLDSSSVWEALVLDAKKRQCIFSAADDCDLSRTILDVKKELDQLDDLLNADSILFKNQRWNVLLSDNFKRSYRGLGSSHLKKSVLNLLLKLAGGWRPKRKGVDSVCESSSQIVKQFKVEGLFIVCTIDIQKEFKYTQILRAWDLLPLDEVGKLLRRLDSIFAMYTDDFINLCTQKSLEGDLEVPKVWPASRDLVRFKSLSERSVDNSNDGAVEGRSYIENSRVSESLLLMKFYSLSSGIVNHLLSDNLGEEVDIPFEVTDEEKEIIKSGRSSFILGRSGTGKTTVLTMKLFQKEQQHHLALGGIREVETNEINKHAGESSFASSEIETTSQSEIEAKRSTLRQLFVTVSPKLCYAVKQQVSHLKYFAQGKTFSDENSLIDMMDDLDGFSHFKDIPDSFVGIPESKYPLVVTFRKFLMMLDGTLHTSYFDRFHDKRLTTVGTFIRTKEVNFDCFCCLYWPHFNSQLRNNHDAAKVFTEIISHIKGGLRVCEARNAKLSREKYISMSENRASTLNEKKRQEIYDIFLDYEKMKMERGEFDLADLVNDIHLRLNEETLDGDKMDFVYIDEVQDLTMRQISLFKYICHNVDEGFVFSGDTAQTIARGIEFRFEDVRTLFYDEFVMKGGRHATRKDKGHLAAISCLLQNFRTHAGVLRLAQSVIDILSHYFPLSIDALEPETSLIYGEAPVLLRQGSNENAIVTIFGNSGSVSGKMVGFGAEQVILVRDESAKEEVSALVGKQALILTIVECKGLEFQDVLLYNFFGTSPLRSQWRVVYEFMKHHDLLDSRFSQSFPCFTEARHTIMCSELKQLYVAVTRTRQRLWICERVEELSKPMFDYWMKLGLVEVRDVDESLAQAMRLASTPEQLKSRGLKLLWEKNYEMAIMCFERAGEKTLEKQAKASSLRETAYRMQDSNPKASNSNLREASEIFESIGRFKSAAECFCDLKEYERAGTMYLKKCGEHEQKKAAECFTLAGCYETAAEIYAKQNCFSECLSVCSVGHLYELGFQYVEQWKQYAVHHNDLGERAKELDRIEQEFLERCASNYLECNDKRSMMKFIKAFKSMDDKRRFLKNLNFLDELLLLEEEAGNCVEAAELAKLKGDILLEAELLSKAGNFSKATSHVLKYVLTNSLWVRGCKPWPLKSFESKDELLMKAISFARNESDPFYESVCTEAKVLEHNQSNMCELRRALSASGNCGSVTCEILCLRKIIDAHTEVRAASYSWEDEFPVDMNFPDDTMFCNKLSIGSLCHFWNLWKKNAFDILESLHCLEVTQDFGKYNGFGEFCLSYFGVRRQFSDTKANYVVLNPEAEWFKKVNKSFIKQDNQMFSIDERQFILAARNYWQSEVISVGVKVLKMLKSIYDSISMQSFYVFRQALCLINIYQISKSLLESKELNSKNYEGMLYEFFELSMGYFDTVFPIHFRVSTEEKMFSMRGTEVSRSLLEEYISCDHSRKGERVATLGEIGRFVMIWFGSAKPADELCNKVMSRIRRGSAWLAFIDSLRSEKEPRELIHRFCQALLETYQASWHNMNDYISPHCFLYLVERFLILVFCSNPTFFTTKSSFVEWLMLQKPDAIVTYSFQPPEPYMFYESILPMLHDLLFKNVERGEWVGKFGVKSREYHKSLVLRLAIVLCTICMNYDAAGPVNILNKALNTYYVSCDLPREFTQAFRRGGKVYVDRGRIAAALCAIGNPVFHVCVNQNTPRFVCPSATRIQISVNSHREDIMEMVFPRKRAASAGQEEQQEDAGKKMNPCCLLPLSVYHGKKSSVMESSPAIKAPMQNQAPNVEEEEKSTLQMKWSVLDEASDFLKLKEDLDECMEFTTAVLDYLTGKEVASSWEETNICEEVQGMLQELKQLSDYLDTSCEEEKCEKVAEVQEKLSLRKPQLEGLLGSVTVTKDSGTITVVEAEIDHKLPGNENASKEDDEEEDECYKAMESEKGKKNRGKQPQQQQQQQGKKSKNKNKKRKGGHKKK</sequence>
<proteinExistence type="predicted"/>
<dbReference type="FunFam" id="3.40.50.300:FF:000326">
    <property type="entry name" value="P-loop containing nucleoside triphosphate hydrolase"/>
    <property type="match status" value="1"/>
</dbReference>
<evidence type="ECO:0000259" key="10">
    <source>
        <dbReference type="Pfam" id="PF20073"/>
    </source>
</evidence>
<evidence type="ECO:0000256" key="2">
    <source>
        <dbReference type="ARBA" id="ARBA00022741"/>
    </source>
</evidence>
<dbReference type="GO" id="GO:0016787">
    <property type="term" value="F:hydrolase activity"/>
    <property type="evidence" value="ECO:0007669"/>
    <property type="project" value="UniProtKB-KW"/>
</dbReference>
<dbReference type="GO" id="GO:0009536">
    <property type="term" value="C:plastid"/>
    <property type="evidence" value="ECO:0007669"/>
    <property type="project" value="UniProtKB-SubCell"/>
</dbReference>
<evidence type="ECO:0000259" key="9">
    <source>
        <dbReference type="Pfam" id="PF13087"/>
    </source>
</evidence>
<dbReference type="InterPro" id="IPR047187">
    <property type="entry name" value="SF1_C_Upf1"/>
</dbReference>
<dbReference type="Proteomes" id="UP000595140">
    <property type="component" value="Unassembled WGS sequence"/>
</dbReference>
<feature type="domain" description="DNA2/NAM7 helicase-like C-terminal" evidence="9">
    <location>
        <begin position="628"/>
        <end position="824"/>
    </location>
</feature>
<keyword evidence="2" id="KW-0547">Nucleotide-binding</keyword>
<gene>
    <name evidence="11" type="ORF">CCAM_LOCUS14237</name>
</gene>
<keyword evidence="5" id="KW-0067">ATP-binding</keyword>
<evidence type="ECO:0000256" key="1">
    <source>
        <dbReference type="ARBA" id="ARBA00004474"/>
    </source>
</evidence>
<dbReference type="InterPro" id="IPR041677">
    <property type="entry name" value="DNA2/NAM7_AAA_11"/>
</dbReference>
<dbReference type="GO" id="GO:0004386">
    <property type="term" value="F:helicase activity"/>
    <property type="evidence" value="ECO:0007669"/>
    <property type="project" value="UniProtKB-KW"/>
</dbReference>
<evidence type="ECO:0000256" key="3">
    <source>
        <dbReference type="ARBA" id="ARBA00022801"/>
    </source>
</evidence>
<dbReference type="InterPro" id="IPR045529">
    <property type="entry name" value="DUF6469"/>
</dbReference>
<dbReference type="PANTHER" id="PTHR21529:SF4">
    <property type="entry name" value="TPR AND ANKYRIN REPEAT-CONTAINING PROTEIN 1"/>
    <property type="match status" value="1"/>
</dbReference>
<evidence type="ECO:0000259" key="8">
    <source>
        <dbReference type="Pfam" id="PF13086"/>
    </source>
</evidence>
<dbReference type="Pfam" id="PF00580">
    <property type="entry name" value="UvrD-helicase"/>
    <property type="match status" value="1"/>
</dbReference>
<feature type="compositionally biased region" description="Low complexity" evidence="6">
    <location>
        <begin position="2772"/>
        <end position="2782"/>
    </location>
</feature>
<dbReference type="SUPFAM" id="SSF52540">
    <property type="entry name" value="P-loop containing nucleoside triphosphate hydrolases"/>
    <property type="match status" value="2"/>
</dbReference>
<evidence type="ECO:0000313" key="12">
    <source>
        <dbReference type="Proteomes" id="UP000595140"/>
    </source>
</evidence>
<dbReference type="Pfam" id="PF13086">
    <property type="entry name" value="AAA_11"/>
    <property type="match status" value="1"/>
</dbReference>
<evidence type="ECO:0008006" key="13">
    <source>
        <dbReference type="Google" id="ProtNLM"/>
    </source>
</evidence>
<feature type="compositionally biased region" description="Basic and acidic residues" evidence="6">
    <location>
        <begin position="2757"/>
        <end position="2766"/>
    </location>
</feature>
<comment type="subcellular location">
    <subcellularLocation>
        <location evidence="1">Plastid</location>
    </subcellularLocation>
</comment>
<name>A0A484L8B2_9ASTE</name>
<feature type="compositionally biased region" description="Basic residues" evidence="6">
    <location>
        <begin position="2783"/>
        <end position="2799"/>
    </location>
</feature>
<reference evidence="11 12" key="1">
    <citation type="submission" date="2018-04" db="EMBL/GenBank/DDBJ databases">
        <authorList>
            <person name="Vogel A."/>
        </authorList>
    </citation>
    <scope>NUCLEOTIDE SEQUENCE [LARGE SCALE GENOMIC DNA]</scope>
</reference>
<organism evidence="11 12">
    <name type="scientific">Cuscuta campestris</name>
    <dbReference type="NCBI Taxonomy" id="132261"/>
    <lineage>
        <taxon>Eukaryota</taxon>
        <taxon>Viridiplantae</taxon>
        <taxon>Streptophyta</taxon>
        <taxon>Embryophyta</taxon>
        <taxon>Tracheophyta</taxon>
        <taxon>Spermatophyta</taxon>
        <taxon>Magnoliopsida</taxon>
        <taxon>eudicotyledons</taxon>
        <taxon>Gunneridae</taxon>
        <taxon>Pentapetalae</taxon>
        <taxon>asterids</taxon>
        <taxon>lamiids</taxon>
        <taxon>Solanales</taxon>
        <taxon>Convolvulaceae</taxon>
        <taxon>Cuscuteae</taxon>
        <taxon>Cuscuta</taxon>
        <taxon>Cuscuta subgen. Grammica</taxon>
        <taxon>Cuscuta sect. Cleistogrammica</taxon>
    </lineage>
</organism>